<feature type="compositionally biased region" description="Basic and acidic residues" evidence="1">
    <location>
        <begin position="539"/>
        <end position="549"/>
    </location>
</feature>
<feature type="compositionally biased region" description="Low complexity" evidence="1">
    <location>
        <begin position="505"/>
        <end position="517"/>
    </location>
</feature>
<feature type="compositionally biased region" description="Acidic residues" evidence="1">
    <location>
        <begin position="350"/>
        <end position="368"/>
    </location>
</feature>
<feature type="compositionally biased region" description="Low complexity" evidence="1">
    <location>
        <begin position="282"/>
        <end position="298"/>
    </location>
</feature>
<dbReference type="AlphaFoldDB" id="A0A1V6RFS0"/>
<reference evidence="3" key="1">
    <citation type="journal article" date="2017" name="Nat. Microbiol.">
        <title>Global analysis of biosynthetic gene clusters reveals vast potential of secondary metabolite production in Penicillium species.</title>
        <authorList>
            <person name="Nielsen J.C."/>
            <person name="Grijseels S."/>
            <person name="Prigent S."/>
            <person name="Ji B."/>
            <person name="Dainat J."/>
            <person name="Nielsen K.F."/>
            <person name="Frisvad J.C."/>
            <person name="Workman M."/>
            <person name="Nielsen J."/>
        </authorList>
    </citation>
    <scope>NUCLEOTIDE SEQUENCE [LARGE SCALE GENOMIC DNA]</scope>
    <source>
        <strain evidence="3">IBT 29486</strain>
    </source>
</reference>
<accession>A0A1V6RFS0</accession>
<feature type="compositionally biased region" description="Acidic residues" evidence="1">
    <location>
        <begin position="270"/>
        <end position="281"/>
    </location>
</feature>
<sequence>MASDQRFERTLLAVAEAVQTFAAGTFEFAESIKRIWGPQTEPDAVETSNPLHVEGMQDVQVVCQVRERTPVSQDGDQLAVHSHTHPPSVTMHGEDLQALQESSASIDTANMQISIDIDALAGSTTQQAFRCCYKCFSRWQDGSANPPCQPIPGREVCEYCLHMEIRCEMIPAGELGMMLFDKIESDRYLIEQTRNATREGQNFGDSFHERPEIPLCPPIAGIPQPQLGSKRAHQDNDEQQPVFKRQRTQKFCEKARLERNEQLKKAMQQEQDDHEAIEDSESSSSSVSSPSSIYSSSSSEEEEAQVNSEAIKVSDVVRALDKIAHNEVMHEEENDRSSTLTQEQSSGESSSEEYDSSDDYSSSQEEEAVQILAAKEVSQEERNVKAKAAIQPEDENSEASSSSAEDDSSEEDLEEEPEYQLKNQLALKAGAQAECKEMIKEAIPILLEEENTESESSSSSSEDESSEEESDESDEEPEKPQNQPATEKEPPQGRKVNSQELVQLSSDESSNSSSETSSSEESEDEPEESKKQRAAIVEAQKKREEKPQEPIEILSDEPSEEDSEMET</sequence>
<evidence type="ECO:0000256" key="1">
    <source>
        <dbReference type="SAM" id="MobiDB-lite"/>
    </source>
</evidence>
<dbReference type="Proteomes" id="UP000191518">
    <property type="component" value="Unassembled WGS sequence"/>
</dbReference>
<protein>
    <submittedName>
        <fullName evidence="2">Uncharacterized protein</fullName>
    </submittedName>
</protein>
<dbReference type="EMBL" id="MDYP01000052">
    <property type="protein sequence ID" value="OQE00390.1"/>
    <property type="molecule type" value="Genomic_DNA"/>
</dbReference>
<feature type="compositionally biased region" description="Acidic residues" evidence="1">
    <location>
        <begin position="461"/>
        <end position="477"/>
    </location>
</feature>
<organism evidence="2 3">
    <name type="scientific">Penicillium vulpinum</name>
    <dbReference type="NCBI Taxonomy" id="29845"/>
    <lineage>
        <taxon>Eukaryota</taxon>
        <taxon>Fungi</taxon>
        <taxon>Dikarya</taxon>
        <taxon>Ascomycota</taxon>
        <taxon>Pezizomycotina</taxon>
        <taxon>Eurotiomycetes</taxon>
        <taxon>Eurotiomycetidae</taxon>
        <taxon>Eurotiales</taxon>
        <taxon>Aspergillaceae</taxon>
        <taxon>Penicillium</taxon>
    </lineage>
</organism>
<feature type="compositionally biased region" description="Basic and acidic residues" evidence="1">
    <location>
        <begin position="318"/>
        <end position="336"/>
    </location>
</feature>
<feature type="compositionally biased region" description="Acidic residues" evidence="1">
    <location>
        <begin position="554"/>
        <end position="567"/>
    </location>
</feature>
<evidence type="ECO:0000313" key="3">
    <source>
        <dbReference type="Proteomes" id="UP000191518"/>
    </source>
</evidence>
<feature type="compositionally biased region" description="Acidic residues" evidence="1">
    <location>
        <begin position="518"/>
        <end position="527"/>
    </location>
</feature>
<proteinExistence type="predicted"/>
<comment type="caution">
    <text evidence="2">The sequence shown here is derived from an EMBL/GenBank/DDBJ whole genome shotgun (WGS) entry which is preliminary data.</text>
</comment>
<feature type="region of interest" description="Disordered" evidence="1">
    <location>
        <begin position="216"/>
        <end position="249"/>
    </location>
</feature>
<feature type="region of interest" description="Disordered" evidence="1">
    <location>
        <begin position="444"/>
        <end position="567"/>
    </location>
</feature>
<keyword evidence="3" id="KW-1185">Reference proteome</keyword>
<gene>
    <name evidence="2" type="ORF">PENVUL_c052G02159</name>
</gene>
<feature type="compositionally biased region" description="Polar residues" evidence="1">
    <location>
        <begin position="495"/>
        <end position="504"/>
    </location>
</feature>
<feature type="region of interest" description="Disordered" evidence="1">
    <location>
        <begin position="263"/>
        <end position="425"/>
    </location>
</feature>
<feature type="compositionally biased region" description="Acidic residues" evidence="1">
    <location>
        <begin position="404"/>
        <end position="418"/>
    </location>
</feature>
<evidence type="ECO:0000313" key="2">
    <source>
        <dbReference type="EMBL" id="OQE00390.1"/>
    </source>
</evidence>
<name>A0A1V6RFS0_9EURO</name>